<dbReference type="EMBL" id="ML732217">
    <property type="protein sequence ID" value="KAB8073997.1"/>
    <property type="molecule type" value="Genomic_DNA"/>
</dbReference>
<dbReference type="FunFam" id="3.40.50.150:FF:000383">
    <property type="entry name" value="Leucine carboxyl methyltransferase 2"/>
    <property type="match status" value="1"/>
</dbReference>
<dbReference type="Gene3D" id="3.40.50.150">
    <property type="entry name" value="Vaccinia Virus protein VP39"/>
    <property type="match status" value="1"/>
</dbReference>
<sequence>MGSAKKPTMAGTNSKAEREADLVMGTNNSSIVSKRSVEILYYPKPHFFRYFVKKPQRRSPLINRGYWLRMHAMAETVRKFMREPSDKPKFVLNLGCGFDPLPYMLLSADSSLCRGTTFVDIDYEKLMVNKKTAVRRTDEITQLLEDVEFLSDDSAVQIRSKQYLAIGCDLKNISKLDSVLKAEVLPSECSILFLAEVSLTYMDVKSANAVVSWASRLSNDAQFCILEQFFPDGPDHPFASTMMKHFKKLGAPLYSIHAYPSLKEQEQRFKNAGWNQAHARSLWDLWSDDDFVNSYLRVSLDAVEPFDEWEEFALFASHYFLLHACTKSQSPDTATGRMSQPDSQTDRSGQFRLLAKCPPNGGQRRFGAVISNGGEAIGHYSGLGRQTRLATTDLYSKSERLTNSIHEFPPRDIPARMCHTITSLSNKDCLLVGGRASPASGFQNCWARQGGQWRLTQDLPAPRFRHSAIKVTLDSEYVLVYGGRTNDGTTLNTWLAWCSEKGAWQEVETNESNLKARFGASLGSIDDTSGVLFGGIGAEGTILEDLFTWTLNQRSDGSLFMELTEQTDDLGKISPLFNYIHRFGATVNQTAWGLVIVGGIIPREIVTSDKEIMLLDLTELLKCIASGWSSNHNVISALGLGTNFEGPRPLLTGHVSCTVDPRELLILGGGAVCFSFGTYWTEGIWLLQDVHSTVDNEWTLVPESVQSNKVQPDKTTPKPSAESQNVTYGAAGVITPIPRVRVQSSTHFQEILAEGRPVIIEGLDIGSCTERWTKEYLIAAVGSDRKIIVHEAQSDHMSFQTKNFSYTTKTFGTFMDEVYAGGRQYLRSISAEQPTKVPANLSVDFPTLNDDFCLPESLSVVAANAHSSPLRISGPVTLWLHYDVMANVLCQIRGEKRLILYPPSDVQYLQVPPGASSSTINVFQSDGSVASIPHTSPHEAVLNHGDILFLPPLWLHTASPRGDVSVAVNVFFRNLSKGYAAGRDVYGNRDLQAYEKARNGIQKMTRSFDGLPSDMVRFYLLRLAQELKEKAEE</sequence>
<dbReference type="EC" id="2.3.1.231" evidence="4"/>
<dbReference type="GO" id="GO:0008175">
    <property type="term" value="F:tRNA methyltransferase activity"/>
    <property type="evidence" value="ECO:0007669"/>
    <property type="project" value="TreeGrafter"/>
</dbReference>
<evidence type="ECO:0000256" key="14">
    <source>
        <dbReference type="ARBA" id="ARBA00030847"/>
    </source>
</evidence>
<name>A0A5N5X1U8_9EURO</name>
<dbReference type="InterPro" id="IPR007213">
    <property type="entry name" value="Ppm1/Ppm2/Tcmp"/>
</dbReference>
<evidence type="ECO:0000313" key="19">
    <source>
        <dbReference type="Proteomes" id="UP000326565"/>
    </source>
</evidence>
<evidence type="ECO:0000256" key="5">
    <source>
        <dbReference type="ARBA" id="ARBA00012779"/>
    </source>
</evidence>
<dbReference type="EC" id="2.1.1.290" evidence="5"/>
<evidence type="ECO:0000256" key="10">
    <source>
        <dbReference type="ARBA" id="ARBA00022694"/>
    </source>
</evidence>
<feature type="region of interest" description="Disordered" evidence="16">
    <location>
        <begin position="1"/>
        <end position="20"/>
    </location>
</feature>
<keyword evidence="8" id="KW-0808">Transferase</keyword>
<evidence type="ECO:0000256" key="15">
    <source>
        <dbReference type="ARBA" id="ARBA00049250"/>
    </source>
</evidence>
<evidence type="ECO:0000256" key="16">
    <source>
        <dbReference type="SAM" id="MobiDB-lite"/>
    </source>
</evidence>
<comment type="pathway">
    <text evidence="2">tRNA modification; wybutosine-tRNA(Phe) biosynthesis.</text>
</comment>
<dbReference type="InterPro" id="IPR041667">
    <property type="entry name" value="Cupin_8"/>
</dbReference>
<dbReference type="PROSITE" id="PS51184">
    <property type="entry name" value="JMJC"/>
    <property type="match status" value="1"/>
</dbReference>
<evidence type="ECO:0000256" key="12">
    <source>
        <dbReference type="ARBA" id="ARBA00029750"/>
    </source>
</evidence>
<keyword evidence="19" id="KW-1185">Reference proteome</keyword>
<comment type="similarity">
    <text evidence="3">Belongs to the methyltransferase superfamily. LCMT family.</text>
</comment>
<gene>
    <name evidence="18" type="ORF">BDV29DRAFT_191310</name>
</gene>
<dbReference type="UniPathway" id="UPA00375"/>
<dbReference type="GO" id="GO:0031591">
    <property type="term" value="P:wybutosine biosynthetic process"/>
    <property type="evidence" value="ECO:0007669"/>
    <property type="project" value="TreeGrafter"/>
</dbReference>
<dbReference type="SUPFAM" id="SSF117281">
    <property type="entry name" value="Kelch motif"/>
    <property type="match status" value="1"/>
</dbReference>
<proteinExistence type="inferred from homology"/>
<evidence type="ECO:0000256" key="13">
    <source>
        <dbReference type="ARBA" id="ARBA00030231"/>
    </source>
</evidence>
<evidence type="ECO:0000256" key="4">
    <source>
        <dbReference type="ARBA" id="ARBA00012155"/>
    </source>
</evidence>
<dbReference type="Gene3D" id="2.60.120.650">
    <property type="entry name" value="Cupin"/>
    <property type="match status" value="1"/>
</dbReference>
<evidence type="ECO:0000256" key="2">
    <source>
        <dbReference type="ARBA" id="ARBA00004797"/>
    </source>
</evidence>
<evidence type="ECO:0000313" key="18">
    <source>
        <dbReference type="EMBL" id="KAB8073997.1"/>
    </source>
</evidence>
<evidence type="ECO:0000256" key="8">
    <source>
        <dbReference type="ARBA" id="ARBA00022679"/>
    </source>
</evidence>
<feature type="domain" description="JmjC" evidence="17">
    <location>
        <begin position="834"/>
        <end position="989"/>
    </location>
</feature>
<accession>A0A5N5X1U8</accession>
<dbReference type="PANTHER" id="PTHR46529">
    <property type="entry name" value="TRNA WYBUTOSINE-SYNTHESIZING PROTEIN 4"/>
    <property type="match status" value="1"/>
</dbReference>
<dbReference type="Pfam" id="PF04072">
    <property type="entry name" value="LCM"/>
    <property type="match status" value="1"/>
</dbReference>
<dbReference type="InterPro" id="IPR003347">
    <property type="entry name" value="JmjC_dom"/>
</dbReference>
<dbReference type="Proteomes" id="UP000326565">
    <property type="component" value="Unassembled WGS sequence"/>
</dbReference>
<keyword evidence="9" id="KW-0949">S-adenosyl-L-methionine</keyword>
<protein>
    <recommendedName>
        <fullName evidence="6">tRNA wybutosine-synthesizing protein 4</fullName>
        <ecNumber evidence="5">2.1.1.290</ecNumber>
        <ecNumber evidence="4">2.3.1.231</ecNumber>
    </recommendedName>
    <alternativeName>
        <fullName evidence="13">Leucine carboxyl methyltransferase 2</fullName>
    </alternativeName>
    <alternativeName>
        <fullName evidence="14">tRNA(Phe) (7-(3-amino-3-(methoxycarbonyl)propyl)wyosine(37)-N)-methoxycarbonyltransferase</fullName>
    </alternativeName>
    <alternativeName>
        <fullName evidence="12">tRNA(Phe) (7-(3-amino-3-carboxypropyl)wyosine(37)-O)-methyltransferase</fullName>
    </alternativeName>
</protein>
<keyword evidence="7" id="KW-0489">Methyltransferase</keyword>
<evidence type="ECO:0000256" key="1">
    <source>
        <dbReference type="ARBA" id="ARBA00001806"/>
    </source>
</evidence>
<dbReference type="SUPFAM" id="SSF53335">
    <property type="entry name" value="S-adenosyl-L-methionine-dependent methyltransferases"/>
    <property type="match status" value="1"/>
</dbReference>
<dbReference type="Pfam" id="PF13621">
    <property type="entry name" value="Cupin_8"/>
    <property type="match status" value="1"/>
</dbReference>
<dbReference type="FunFam" id="2.60.120.650:FF:000043">
    <property type="entry name" value="tRNA wybutosine-synthesizing protein 4"/>
    <property type="match status" value="1"/>
</dbReference>
<dbReference type="GO" id="GO:0030488">
    <property type="term" value="P:tRNA methylation"/>
    <property type="evidence" value="ECO:0007669"/>
    <property type="project" value="TreeGrafter"/>
</dbReference>
<dbReference type="PANTHER" id="PTHR46529:SF1">
    <property type="entry name" value="TRNA WYBUTOSINE-SYNTHESIZING PROTEIN 4"/>
    <property type="match status" value="1"/>
</dbReference>
<evidence type="ECO:0000256" key="11">
    <source>
        <dbReference type="ARBA" id="ARBA00025588"/>
    </source>
</evidence>
<dbReference type="Gene3D" id="2.120.10.80">
    <property type="entry name" value="Kelch-type beta propeller"/>
    <property type="match status" value="1"/>
</dbReference>
<evidence type="ECO:0000256" key="7">
    <source>
        <dbReference type="ARBA" id="ARBA00022603"/>
    </source>
</evidence>
<keyword evidence="10" id="KW-0819">tRNA processing</keyword>
<evidence type="ECO:0000256" key="9">
    <source>
        <dbReference type="ARBA" id="ARBA00022691"/>
    </source>
</evidence>
<dbReference type="FunFam" id="2.120.10.80:FF:000133">
    <property type="entry name" value="Leucine carboxyl methyltransferase 2"/>
    <property type="match status" value="1"/>
</dbReference>
<evidence type="ECO:0000256" key="3">
    <source>
        <dbReference type="ARBA" id="ARBA00010703"/>
    </source>
</evidence>
<dbReference type="Pfam" id="PF13418">
    <property type="entry name" value="Beta-prop_TYW4"/>
    <property type="match status" value="1"/>
</dbReference>
<reference evidence="18 19" key="1">
    <citation type="submission" date="2019-04" db="EMBL/GenBank/DDBJ databases">
        <title>Friends and foes A comparative genomics study of 23 Aspergillus species from section Flavi.</title>
        <authorList>
            <consortium name="DOE Joint Genome Institute"/>
            <person name="Kjaerbolling I."/>
            <person name="Vesth T."/>
            <person name="Frisvad J.C."/>
            <person name="Nybo J.L."/>
            <person name="Theobald S."/>
            <person name="Kildgaard S."/>
            <person name="Isbrandt T."/>
            <person name="Kuo A."/>
            <person name="Sato A."/>
            <person name="Lyhne E.K."/>
            <person name="Kogle M.E."/>
            <person name="Wiebenga A."/>
            <person name="Kun R.S."/>
            <person name="Lubbers R.J."/>
            <person name="Makela M.R."/>
            <person name="Barry K."/>
            <person name="Chovatia M."/>
            <person name="Clum A."/>
            <person name="Daum C."/>
            <person name="Haridas S."/>
            <person name="He G."/>
            <person name="LaButti K."/>
            <person name="Lipzen A."/>
            <person name="Mondo S."/>
            <person name="Riley R."/>
            <person name="Salamov A."/>
            <person name="Simmons B.A."/>
            <person name="Magnuson J.K."/>
            <person name="Henrissat B."/>
            <person name="Mortensen U.H."/>
            <person name="Larsen T.O."/>
            <person name="Devries R.P."/>
            <person name="Grigoriev I.V."/>
            <person name="Machida M."/>
            <person name="Baker S.E."/>
            <person name="Andersen M.R."/>
        </authorList>
    </citation>
    <scope>NUCLEOTIDE SEQUENCE [LARGE SCALE GENOMIC DNA]</scope>
    <source>
        <strain evidence="18 19">CBS 151.66</strain>
    </source>
</reference>
<dbReference type="SUPFAM" id="SSF51197">
    <property type="entry name" value="Clavaminate synthase-like"/>
    <property type="match status" value="1"/>
</dbReference>
<evidence type="ECO:0000256" key="6">
    <source>
        <dbReference type="ARBA" id="ARBA00018045"/>
    </source>
</evidence>
<dbReference type="Gene3D" id="6.10.140.1470">
    <property type="match status" value="1"/>
</dbReference>
<evidence type="ECO:0000259" key="17">
    <source>
        <dbReference type="PROSITE" id="PS51184"/>
    </source>
</evidence>
<dbReference type="InterPro" id="IPR029063">
    <property type="entry name" value="SAM-dependent_MTases_sf"/>
</dbReference>
<dbReference type="InterPro" id="IPR015915">
    <property type="entry name" value="Kelch-typ_b-propeller"/>
</dbReference>
<dbReference type="OrthoDB" id="47172at2759"/>
<comment type="catalytic activity">
    <reaction evidence="1">
        <text>7-[(3S)-3-amino-3-carboxypropyl]wyosine(37) in tRNA(Phe) + S-adenosyl-L-methionine = 7-[(3S)-(3-amino-3-methoxycarbonyl)propyl]wyosine(37) in tRNA(Phe) + S-adenosyl-L-homocysteine</text>
        <dbReference type="Rhea" id="RHEA:36903"/>
        <dbReference type="Rhea" id="RHEA-COMP:10379"/>
        <dbReference type="Rhea" id="RHEA-COMP:11844"/>
        <dbReference type="ChEBI" id="CHEBI:57856"/>
        <dbReference type="ChEBI" id="CHEBI:59789"/>
        <dbReference type="ChEBI" id="CHEBI:73543"/>
        <dbReference type="ChEBI" id="CHEBI:74275"/>
        <dbReference type="EC" id="2.1.1.290"/>
    </reaction>
</comment>
<dbReference type="AlphaFoldDB" id="A0A5N5X1U8"/>
<comment type="catalytic activity">
    <reaction evidence="15">
        <text>7-[(3S)-(3-amino-3-methoxycarbonyl)propyl]wyosine(37) in tRNA(Phe) + S-adenosyl-L-methionine + CO2 = wybutosine(37) in tRNA(Phe) + S-adenosyl-L-homocysteine + 2 H(+)</text>
        <dbReference type="Rhea" id="RHEA:37119"/>
        <dbReference type="Rhea" id="RHEA-COMP:11844"/>
        <dbReference type="Rhea" id="RHEA-COMP:11847"/>
        <dbReference type="ChEBI" id="CHEBI:15378"/>
        <dbReference type="ChEBI" id="CHEBI:16526"/>
        <dbReference type="ChEBI" id="CHEBI:57856"/>
        <dbReference type="ChEBI" id="CHEBI:59789"/>
        <dbReference type="ChEBI" id="CHEBI:73544"/>
        <dbReference type="ChEBI" id="CHEBI:74275"/>
        <dbReference type="EC" id="2.3.1.231"/>
    </reaction>
</comment>
<comment type="function">
    <text evidence="11">Probable S-adenosyl-L-methionine-dependent methyltransferase that acts as a component of the wybutosine biosynthesis pathway. Wybutosine is a hyper modified guanosine with a tricyclic base found at the 3'-position adjacent to the anticodon of eukaryotic phenylalanine tRNA. May methylate the carboxyl group of leucine residues to form alpha-leucine ester residues.</text>
</comment>
<organism evidence="18 19">
    <name type="scientific">Aspergillus leporis</name>
    <dbReference type="NCBI Taxonomy" id="41062"/>
    <lineage>
        <taxon>Eukaryota</taxon>
        <taxon>Fungi</taxon>
        <taxon>Dikarya</taxon>
        <taxon>Ascomycota</taxon>
        <taxon>Pezizomycotina</taxon>
        <taxon>Eurotiomycetes</taxon>
        <taxon>Eurotiomycetidae</taxon>
        <taxon>Eurotiales</taxon>
        <taxon>Aspergillaceae</taxon>
        <taxon>Aspergillus</taxon>
        <taxon>Aspergillus subgen. Circumdati</taxon>
    </lineage>
</organism>